<organism evidence="2 3">
    <name type="scientific">Petromyzon marinus</name>
    <name type="common">Sea lamprey</name>
    <dbReference type="NCBI Taxonomy" id="7757"/>
    <lineage>
        <taxon>Eukaryota</taxon>
        <taxon>Metazoa</taxon>
        <taxon>Chordata</taxon>
        <taxon>Craniata</taxon>
        <taxon>Vertebrata</taxon>
        <taxon>Cyclostomata</taxon>
        <taxon>Hyperoartia</taxon>
        <taxon>Petromyzontiformes</taxon>
        <taxon>Petromyzontidae</taxon>
        <taxon>Petromyzon</taxon>
    </lineage>
</organism>
<evidence type="ECO:0000259" key="1">
    <source>
        <dbReference type="PROSITE" id="PS50904"/>
    </source>
</evidence>
<reference evidence="3" key="1">
    <citation type="submission" date="2025-08" db="UniProtKB">
        <authorList>
            <consortium name="RefSeq"/>
        </authorList>
    </citation>
    <scope>IDENTIFICATION</scope>
    <source>
        <tissue evidence="3">Sperm</tissue>
    </source>
</reference>
<dbReference type="InterPro" id="IPR037365">
    <property type="entry name" value="Slowmo/Ups"/>
</dbReference>
<dbReference type="CTD" id="153768"/>
<feature type="domain" description="PRELI/MSF1" evidence="1">
    <location>
        <begin position="2"/>
        <end position="175"/>
    </location>
</feature>
<dbReference type="InterPro" id="IPR006797">
    <property type="entry name" value="PRELI/MSF1_dom"/>
</dbReference>
<dbReference type="AlphaFoldDB" id="A0AAJ7T5H3"/>
<dbReference type="PANTHER" id="PTHR11158">
    <property type="entry name" value="MSF1/PX19 RELATED"/>
    <property type="match status" value="1"/>
</dbReference>
<keyword evidence="2" id="KW-1185">Reference proteome</keyword>
<protein>
    <submittedName>
        <fullName evidence="3">PRELI domain-containing protein 2 isoform X2</fullName>
    </submittedName>
</protein>
<sequence length="176" mass="20182">MVVTVDIRRTYKYPFEKVVDVYLNKYPTPKEKMVIGIKTVEERQDGLTGVIYRRKIATCANVLPRFLRQLGALQVDNVRLEEESWLDVQRRVLDVQSRCLTWTHLATMHEQATLHPSPRNPTWTEFVQHGTVAVTGLGSLGRLVEMFAHTFLSQGAKRSVRIMDGLLEERYGCPAP</sequence>
<accession>A0AAJ7T5H3</accession>
<dbReference type="RefSeq" id="XP_032811554.1">
    <property type="nucleotide sequence ID" value="XM_032955663.1"/>
</dbReference>
<gene>
    <name evidence="3" type="primary">PRELID2</name>
</gene>
<dbReference type="Pfam" id="PF04707">
    <property type="entry name" value="PRELI"/>
    <property type="match status" value="1"/>
</dbReference>
<name>A0AAJ7T5H3_PETMA</name>
<dbReference type="Proteomes" id="UP001318040">
    <property type="component" value="Chromosome 16"/>
</dbReference>
<dbReference type="GeneID" id="116943045"/>
<evidence type="ECO:0000313" key="2">
    <source>
        <dbReference type="Proteomes" id="UP001318040"/>
    </source>
</evidence>
<proteinExistence type="predicted"/>
<dbReference type="PROSITE" id="PS50904">
    <property type="entry name" value="PRELI_MSF1"/>
    <property type="match status" value="1"/>
</dbReference>
<evidence type="ECO:0000313" key="3">
    <source>
        <dbReference type="RefSeq" id="XP_032811554.1"/>
    </source>
</evidence>
<dbReference type="GO" id="GO:0005758">
    <property type="term" value="C:mitochondrial intermembrane space"/>
    <property type="evidence" value="ECO:0007669"/>
    <property type="project" value="InterPro"/>
</dbReference>